<dbReference type="RefSeq" id="WP_202065829.1">
    <property type="nucleotide sequence ID" value="NZ_JAEQMY010000150.1"/>
</dbReference>
<comment type="caution">
    <text evidence="2">The sequence shown here is derived from an EMBL/GenBank/DDBJ whole genome shotgun (WGS) entry which is preliminary data.</text>
</comment>
<gene>
    <name evidence="2" type="ORF">JKG68_29960</name>
</gene>
<feature type="region of interest" description="Disordered" evidence="1">
    <location>
        <begin position="86"/>
        <end position="109"/>
    </location>
</feature>
<evidence type="ECO:0000256" key="1">
    <source>
        <dbReference type="SAM" id="MobiDB-lite"/>
    </source>
</evidence>
<dbReference type="AlphaFoldDB" id="A0A937D2G7"/>
<evidence type="ECO:0000313" key="2">
    <source>
        <dbReference type="EMBL" id="MBL0408121.1"/>
    </source>
</evidence>
<accession>A0A937D2G7</accession>
<name>A0A937D2G7_9HYPH</name>
<organism evidence="2 3">
    <name type="scientific">Microvirga aerilata</name>
    <dbReference type="NCBI Taxonomy" id="670292"/>
    <lineage>
        <taxon>Bacteria</taxon>
        <taxon>Pseudomonadati</taxon>
        <taxon>Pseudomonadota</taxon>
        <taxon>Alphaproteobacteria</taxon>
        <taxon>Hyphomicrobiales</taxon>
        <taxon>Methylobacteriaceae</taxon>
        <taxon>Microvirga</taxon>
    </lineage>
</organism>
<sequence>MTVQAPEGTSSHEAETSFTGPADLQPLVQSLQSVLKQIDDEYERERDHLMRTLPEASVKNRDLAMLKACHLTPRENYVRELAALQSNRQSQWSSHAAPETPLIRAKSEQ</sequence>
<keyword evidence="3" id="KW-1185">Reference proteome</keyword>
<dbReference type="Proteomes" id="UP000605848">
    <property type="component" value="Unassembled WGS sequence"/>
</dbReference>
<reference evidence="2" key="1">
    <citation type="submission" date="2021-01" db="EMBL/GenBank/DDBJ databases">
        <title>Microvirga sp.</title>
        <authorList>
            <person name="Kim M.K."/>
        </authorList>
    </citation>
    <scope>NUCLEOTIDE SEQUENCE</scope>
    <source>
        <strain evidence="2">5420S-16</strain>
    </source>
</reference>
<proteinExistence type="predicted"/>
<feature type="region of interest" description="Disordered" evidence="1">
    <location>
        <begin position="1"/>
        <end position="24"/>
    </location>
</feature>
<dbReference type="EMBL" id="JAEQMY010000150">
    <property type="protein sequence ID" value="MBL0408121.1"/>
    <property type="molecule type" value="Genomic_DNA"/>
</dbReference>
<evidence type="ECO:0000313" key="3">
    <source>
        <dbReference type="Proteomes" id="UP000605848"/>
    </source>
</evidence>
<protein>
    <submittedName>
        <fullName evidence="2">Uncharacterized protein</fullName>
    </submittedName>
</protein>